<evidence type="ECO:0008006" key="2">
    <source>
        <dbReference type="Google" id="ProtNLM"/>
    </source>
</evidence>
<dbReference type="EMBL" id="UOFL01000206">
    <property type="protein sequence ID" value="VAW80902.1"/>
    <property type="molecule type" value="Genomic_DNA"/>
</dbReference>
<dbReference type="InterPro" id="IPR014942">
    <property type="entry name" value="AbiEii"/>
</dbReference>
<sequence>MPANYDITEWVNQTTDKSQCEFRQAVHTILVAIANDEHLRANMIIKGGILLAIRYHSHRYTKDIDFSTSLNLKELNCEKVTQELNSGLLSTVNSLSYDLDCKVQTCQVNPPNKPDATFPSLNISIGYAYKGTPKHKRLNSGVSPTTIKIDYSLNELMPHIEKLKLGNDDSIRAYALTDLIAEKLRSLLQQPLRNRNRRQDVFDLHLLLTLYPKLGKTEKQKIHDSLVQKSESRNMVVTIDSFDNPEIKERAQAEYQSLADEVEGDLPDFDNIFELVLKFYKSLPWRNNQ</sequence>
<protein>
    <recommendedName>
        <fullName evidence="2">Nucleotidyl transferase AbiEii/AbiGii toxin family protein</fullName>
    </recommendedName>
</protein>
<accession>A0A3B0Z052</accession>
<dbReference type="AlphaFoldDB" id="A0A3B0Z052"/>
<name>A0A3B0Z052_9ZZZZ</name>
<reference evidence="1" key="1">
    <citation type="submission" date="2018-06" db="EMBL/GenBank/DDBJ databases">
        <authorList>
            <person name="Zhirakovskaya E."/>
        </authorList>
    </citation>
    <scope>NUCLEOTIDE SEQUENCE</scope>
</reference>
<proteinExistence type="predicted"/>
<dbReference type="Pfam" id="PF08843">
    <property type="entry name" value="AbiEii"/>
    <property type="match status" value="1"/>
</dbReference>
<gene>
    <name evidence="1" type="ORF">MNBD_GAMMA12-3989</name>
</gene>
<dbReference type="Gene3D" id="3.10.450.620">
    <property type="entry name" value="JHP933, nucleotidyltransferase-like core domain"/>
    <property type="match status" value="1"/>
</dbReference>
<organism evidence="1">
    <name type="scientific">hydrothermal vent metagenome</name>
    <dbReference type="NCBI Taxonomy" id="652676"/>
    <lineage>
        <taxon>unclassified sequences</taxon>
        <taxon>metagenomes</taxon>
        <taxon>ecological metagenomes</taxon>
    </lineage>
</organism>
<evidence type="ECO:0000313" key="1">
    <source>
        <dbReference type="EMBL" id="VAW80902.1"/>
    </source>
</evidence>